<name>A0A9D4VD59_ADICA</name>
<dbReference type="AlphaFoldDB" id="A0A9D4VD59"/>
<evidence type="ECO:0000313" key="1">
    <source>
        <dbReference type="EMBL" id="KAI5083496.1"/>
    </source>
</evidence>
<sequence length="124" mass="13441">MGCSLCMRRKLQNLQARVGYEGGWLHLLLGASSADNGVDAIDHEAGALQRFWEERDGWRPSVVGSSSSKCVVRQLQQQRDGSVIISPVAPLMQSIAPTRASGPFAEKTDPTAANMSVVGYRQLI</sequence>
<proteinExistence type="predicted"/>
<organism evidence="1 2">
    <name type="scientific">Adiantum capillus-veneris</name>
    <name type="common">Maidenhair fern</name>
    <dbReference type="NCBI Taxonomy" id="13818"/>
    <lineage>
        <taxon>Eukaryota</taxon>
        <taxon>Viridiplantae</taxon>
        <taxon>Streptophyta</taxon>
        <taxon>Embryophyta</taxon>
        <taxon>Tracheophyta</taxon>
        <taxon>Polypodiopsida</taxon>
        <taxon>Polypodiidae</taxon>
        <taxon>Polypodiales</taxon>
        <taxon>Pteridineae</taxon>
        <taxon>Pteridaceae</taxon>
        <taxon>Vittarioideae</taxon>
        <taxon>Adiantum</taxon>
    </lineage>
</organism>
<comment type="caution">
    <text evidence="1">The sequence shown here is derived from an EMBL/GenBank/DDBJ whole genome shotgun (WGS) entry which is preliminary data.</text>
</comment>
<dbReference type="EMBL" id="JABFUD020000002">
    <property type="protein sequence ID" value="KAI5083496.1"/>
    <property type="molecule type" value="Genomic_DNA"/>
</dbReference>
<accession>A0A9D4VD59</accession>
<dbReference type="Proteomes" id="UP000886520">
    <property type="component" value="Chromosome 3"/>
</dbReference>
<reference evidence="1" key="1">
    <citation type="submission" date="2021-01" db="EMBL/GenBank/DDBJ databases">
        <title>Adiantum capillus-veneris genome.</title>
        <authorList>
            <person name="Fang Y."/>
            <person name="Liao Q."/>
        </authorList>
    </citation>
    <scope>NUCLEOTIDE SEQUENCE</scope>
    <source>
        <strain evidence="1">H3</strain>
        <tissue evidence="1">Leaf</tissue>
    </source>
</reference>
<keyword evidence="2" id="KW-1185">Reference proteome</keyword>
<evidence type="ECO:0000313" key="2">
    <source>
        <dbReference type="Proteomes" id="UP000886520"/>
    </source>
</evidence>
<protein>
    <submittedName>
        <fullName evidence="1">Uncharacterized protein</fullName>
    </submittedName>
</protein>
<gene>
    <name evidence="1" type="ORF">GOP47_0003239</name>
</gene>